<feature type="non-terminal residue" evidence="1">
    <location>
        <position position="75"/>
    </location>
</feature>
<dbReference type="EMBL" id="JAVRJZ010000018">
    <property type="protein sequence ID" value="KAK2708698.1"/>
    <property type="molecule type" value="Genomic_DNA"/>
</dbReference>
<comment type="caution">
    <text evidence="1">The sequence shown here is derived from an EMBL/GenBank/DDBJ whole genome shotgun (WGS) entry which is preliminary data.</text>
</comment>
<dbReference type="AlphaFoldDB" id="A0AA88HC58"/>
<dbReference type="Proteomes" id="UP001187531">
    <property type="component" value="Unassembled WGS sequence"/>
</dbReference>
<protein>
    <submittedName>
        <fullName evidence="1">Uncharacterized protein</fullName>
    </submittedName>
</protein>
<proteinExistence type="predicted"/>
<sequence>ILSCPAFAFACEISWERENLNTLVLGRMSIGVPPYQLLKVLEGLLTLLGDLSSEVHNHCLMFQKRKLLLNVAPFE</sequence>
<evidence type="ECO:0000313" key="2">
    <source>
        <dbReference type="Proteomes" id="UP001187531"/>
    </source>
</evidence>
<accession>A0AA88HC58</accession>
<name>A0AA88HC58_ARTSF</name>
<gene>
    <name evidence="1" type="ORF">QYM36_014338</name>
</gene>
<organism evidence="1 2">
    <name type="scientific">Artemia franciscana</name>
    <name type="common">Brine shrimp</name>
    <name type="synonym">Artemia sanfranciscana</name>
    <dbReference type="NCBI Taxonomy" id="6661"/>
    <lineage>
        <taxon>Eukaryota</taxon>
        <taxon>Metazoa</taxon>
        <taxon>Ecdysozoa</taxon>
        <taxon>Arthropoda</taxon>
        <taxon>Crustacea</taxon>
        <taxon>Branchiopoda</taxon>
        <taxon>Anostraca</taxon>
        <taxon>Artemiidae</taxon>
        <taxon>Artemia</taxon>
    </lineage>
</organism>
<keyword evidence="2" id="KW-1185">Reference proteome</keyword>
<evidence type="ECO:0000313" key="1">
    <source>
        <dbReference type="EMBL" id="KAK2708698.1"/>
    </source>
</evidence>
<feature type="non-terminal residue" evidence="1">
    <location>
        <position position="1"/>
    </location>
</feature>
<reference evidence="1" key="1">
    <citation type="submission" date="2023-07" db="EMBL/GenBank/DDBJ databases">
        <title>Chromosome-level genome assembly of Artemia franciscana.</title>
        <authorList>
            <person name="Jo E."/>
        </authorList>
    </citation>
    <scope>NUCLEOTIDE SEQUENCE</scope>
    <source>
        <tissue evidence="1">Whole body</tissue>
    </source>
</reference>